<dbReference type="InterPro" id="IPR001680">
    <property type="entry name" value="WD40_rpt"/>
</dbReference>
<dbReference type="InterPro" id="IPR039328">
    <property type="entry name" value="WDR89"/>
</dbReference>
<dbReference type="Gene3D" id="2.130.10.10">
    <property type="entry name" value="YVTN repeat-like/Quinoprotein amine dehydrogenase"/>
    <property type="match status" value="2"/>
</dbReference>
<protein>
    <submittedName>
        <fullName evidence="5">WD40-repeat-containing domain protein</fullName>
    </submittedName>
</protein>
<keyword evidence="1 3" id="KW-0853">WD repeat</keyword>
<dbReference type="PANTHER" id="PTHR22889">
    <property type="entry name" value="WD REPEAT-CONTAINING PROTEIN 89"/>
    <property type="match status" value="1"/>
</dbReference>
<keyword evidence="2" id="KW-0677">Repeat</keyword>
<feature type="compositionally biased region" description="Basic residues" evidence="4">
    <location>
        <begin position="359"/>
        <end position="370"/>
    </location>
</feature>
<evidence type="ECO:0000313" key="5">
    <source>
        <dbReference type="EMBL" id="KAF5837535.1"/>
    </source>
</evidence>
<name>A0ABQ7GSF7_DUNSA</name>
<dbReference type="SMART" id="SM00320">
    <property type="entry name" value="WD40"/>
    <property type="match status" value="4"/>
</dbReference>
<dbReference type="PROSITE" id="PS50082">
    <property type="entry name" value="WD_REPEATS_2"/>
    <property type="match status" value="1"/>
</dbReference>
<reference evidence="5" key="1">
    <citation type="submission" date="2017-08" db="EMBL/GenBank/DDBJ databases">
        <authorList>
            <person name="Polle J.E."/>
            <person name="Barry K."/>
            <person name="Cushman J."/>
            <person name="Schmutz J."/>
            <person name="Tran D."/>
            <person name="Hathwaick L.T."/>
            <person name="Yim W.C."/>
            <person name="Jenkins J."/>
            <person name="Mckie-Krisberg Z.M."/>
            <person name="Prochnik S."/>
            <person name="Lindquist E."/>
            <person name="Dockter R.B."/>
            <person name="Adam C."/>
            <person name="Molina H."/>
            <person name="Bunkerborg J."/>
            <person name="Jin E."/>
            <person name="Buchheim M."/>
            <person name="Magnuson J."/>
        </authorList>
    </citation>
    <scope>NUCLEOTIDE SEQUENCE</scope>
    <source>
        <strain evidence="5">CCAP 19/18</strain>
    </source>
</reference>
<keyword evidence="6" id="KW-1185">Reference proteome</keyword>
<evidence type="ECO:0000256" key="2">
    <source>
        <dbReference type="ARBA" id="ARBA00022737"/>
    </source>
</evidence>
<dbReference type="SUPFAM" id="SSF50978">
    <property type="entry name" value="WD40 repeat-like"/>
    <property type="match status" value="1"/>
</dbReference>
<dbReference type="EMBL" id="MU069612">
    <property type="protein sequence ID" value="KAF5837535.1"/>
    <property type="molecule type" value="Genomic_DNA"/>
</dbReference>
<organism evidence="5 6">
    <name type="scientific">Dunaliella salina</name>
    <name type="common">Green alga</name>
    <name type="synonym">Protococcus salinus</name>
    <dbReference type="NCBI Taxonomy" id="3046"/>
    <lineage>
        <taxon>Eukaryota</taxon>
        <taxon>Viridiplantae</taxon>
        <taxon>Chlorophyta</taxon>
        <taxon>core chlorophytes</taxon>
        <taxon>Chlorophyceae</taxon>
        <taxon>CS clade</taxon>
        <taxon>Chlamydomonadales</taxon>
        <taxon>Dunaliellaceae</taxon>
        <taxon>Dunaliella</taxon>
    </lineage>
</organism>
<evidence type="ECO:0000256" key="3">
    <source>
        <dbReference type="PROSITE-ProRule" id="PRU00221"/>
    </source>
</evidence>
<feature type="region of interest" description="Disordered" evidence="4">
    <location>
        <begin position="333"/>
        <end position="395"/>
    </location>
</feature>
<dbReference type="InterPro" id="IPR036322">
    <property type="entry name" value="WD40_repeat_dom_sf"/>
</dbReference>
<evidence type="ECO:0000256" key="4">
    <source>
        <dbReference type="SAM" id="MobiDB-lite"/>
    </source>
</evidence>
<comment type="caution">
    <text evidence="5">The sequence shown here is derived from an EMBL/GenBank/DDBJ whole genome shotgun (WGS) entry which is preliminary data.</text>
</comment>
<sequence length="395" mass="40830">MQPWCCFSVKTDFNSDPHYVFKAVLQPSNRVVAASTSSGLIKLYDAQAGTQLNHVGDLRGHTDTITDVAFAAADSPGLVHSSSTDGTVRGWDMRAGQEVRFHPSTRCVASGSIDGLVAVHDTCKPLTNDEAFVAAINVGTSVEELGMYGARDERLWVRTGTETLHLWEWGRAVTESAEGGEGAFAEFLEARDTATGAAAAAAAAASAAAGGASPSPADGGAGGCTNPSLSPSNAFRHGVEYLVGCHYDAPSQQLMLVAGRDGTVGFWPLLEQQAAGGGALVGAEVQPPVMALQGAHSGVVRSVQCYDSQQGPAFCITGGEDAQICLWSLNPNTPRTPGAGSLNRKGVALEGGEGEGQRRAHRRGGARGKGGKGEGPGPVTDKNSDKGPPKRMSPY</sequence>
<gene>
    <name evidence="5" type="ORF">DUNSADRAFT_4228</name>
</gene>
<dbReference type="PROSITE" id="PS50294">
    <property type="entry name" value="WD_REPEATS_REGION"/>
    <property type="match status" value="1"/>
</dbReference>
<dbReference type="Pfam" id="PF00400">
    <property type="entry name" value="WD40"/>
    <property type="match status" value="1"/>
</dbReference>
<feature type="repeat" description="WD" evidence="3">
    <location>
        <begin position="58"/>
        <end position="101"/>
    </location>
</feature>
<evidence type="ECO:0000256" key="1">
    <source>
        <dbReference type="ARBA" id="ARBA00022574"/>
    </source>
</evidence>
<dbReference type="InterPro" id="IPR015943">
    <property type="entry name" value="WD40/YVTN_repeat-like_dom_sf"/>
</dbReference>
<proteinExistence type="predicted"/>
<evidence type="ECO:0000313" key="6">
    <source>
        <dbReference type="Proteomes" id="UP000815325"/>
    </source>
</evidence>
<accession>A0ABQ7GSF7</accession>
<dbReference type="PANTHER" id="PTHR22889:SF0">
    <property type="entry name" value="WD REPEAT-CONTAINING PROTEIN 89"/>
    <property type="match status" value="1"/>
</dbReference>
<dbReference type="Proteomes" id="UP000815325">
    <property type="component" value="Unassembled WGS sequence"/>
</dbReference>